<dbReference type="AlphaFoldDB" id="G9QM68"/>
<proteinExistence type="predicted"/>
<evidence type="ECO:0000313" key="2">
    <source>
        <dbReference type="EMBL" id="EHL77203.1"/>
    </source>
</evidence>
<dbReference type="EMBL" id="ACWF01000117">
    <property type="protein sequence ID" value="EHL77203.1"/>
    <property type="molecule type" value="Genomic_DNA"/>
</dbReference>
<keyword evidence="1" id="KW-1133">Transmembrane helix</keyword>
<feature type="transmembrane region" description="Helical" evidence="1">
    <location>
        <begin position="140"/>
        <end position="161"/>
    </location>
</feature>
<feature type="transmembrane region" description="Helical" evidence="1">
    <location>
        <begin position="217"/>
        <end position="237"/>
    </location>
</feature>
<evidence type="ECO:0000256" key="1">
    <source>
        <dbReference type="SAM" id="Phobius"/>
    </source>
</evidence>
<protein>
    <recommendedName>
        <fullName evidence="4">Membrane protein YkvI</fullName>
    </recommendedName>
</protein>
<name>G9QM68_9BACI</name>
<comment type="caution">
    <text evidence="2">The sequence shown here is derived from an EMBL/GenBank/DDBJ whole genome shotgun (WGS) entry which is preliminary data.</text>
</comment>
<dbReference type="HOGENOM" id="CLU_043930_0_0_9"/>
<feature type="transmembrane region" description="Helical" evidence="1">
    <location>
        <begin position="84"/>
        <end position="109"/>
    </location>
</feature>
<feature type="transmembrane region" description="Helical" evidence="1">
    <location>
        <begin position="321"/>
        <end position="339"/>
    </location>
</feature>
<dbReference type="RefSeq" id="WP_003354361.1">
    <property type="nucleotide sequence ID" value="NZ_JH414757.1"/>
</dbReference>
<feature type="transmembrane region" description="Helical" evidence="1">
    <location>
        <begin position="32"/>
        <end position="54"/>
    </location>
</feature>
<dbReference type="InterPro" id="IPR038728">
    <property type="entry name" value="YkvI-like"/>
</dbReference>
<keyword evidence="1" id="KW-0812">Transmembrane</keyword>
<dbReference type="PANTHER" id="PTHR37814">
    <property type="entry name" value="CONSERVED MEMBRANE PROTEIN"/>
    <property type="match status" value="1"/>
</dbReference>
<feature type="transmembrane region" description="Helical" evidence="1">
    <location>
        <begin position="181"/>
        <end position="205"/>
    </location>
</feature>
<keyword evidence="1" id="KW-0472">Membrane</keyword>
<dbReference type="PATRIC" id="fig|665952.3.peg.2176"/>
<feature type="transmembrane region" description="Helical" evidence="1">
    <location>
        <begin position="296"/>
        <end position="315"/>
    </location>
</feature>
<feature type="transmembrane region" description="Helical" evidence="1">
    <location>
        <begin position="7"/>
        <end position="26"/>
    </location>
</feature>
<feature type="transmembrane region" description="Helical" evidence="1">
    <location>
        <begin position="115"/>
        <end position="133"/>
    </location>
</feature>
<evidence type="ECO:0000313" key="3">
    <source>
        <dbReference type="Proteomes" id="UP000011747"/>
    </source>
</evidence>
<gene>
    <name evidence="2" type="ORF">HMPREF1015_00635</name>
</gene>
<organism evidence="2 3">
    <name type="scientific">Bacillus smithii 7_3_47FAA</name>
    <dbReference type="NCBI Taxonomy" id="665952"/>
    <lineage>
        <taxon>Bacteria</taxon>
        <taxon>Bacillati</taxon>
        <taxon>Bacillota</taxon>
        <taxon>Bacilli</taxon>
        <taxon>Bacillales</taxon>
        <taxon>Bacillaceae</taxon>
        <taxon>Bacillus</taxon>
    </lineage>
</organism>
<sequence>MKAFYGALQIAFVYVGTVIGAGFATGKEIVEFFTQFGFIGFLGIMVSGYLFIVMGTKTMRVSIKLKAQSYEELNEYLFGKKLAFFFNMAMLFMLICVSGVMLAGAGALFEEQLGLSKQLGIWLTIFGGVIVIINGTKGLLAVNSFVVPLMITFNLIVFLISSQTPEFFSSLFSSASSDISIQSIVSPFAYTAFNLALAQAVLVPVAAEINDERTIRWGGIIGGLFLTIILLSSHFVLLQLPDVTSLEIPMASVMNNVAYGISGIYLCIIYGEIFTSIIGNIYGLERQLSHYWPIQPILLYISVFLIAFCLSQLHYGRLLSFLYPLFGYFSFLFFFLLWVKPIK</sequence>
<reference evidence="2 3" key="1">
    <citation type="submission" date="2011-09" db="EMBL/GenBank/DDBJ databases">
        <title>The Genome Sequence of Bacillus smithii 7_3_47FAA.</title>
        <authorList>
            <consortium name="The Broad Institute Genome Sequencing Platform"/>
            <person name="Earl A."/>
            <person name="Ward D."/>
            <person name="Feldgarden M."/>
            <person name="Gevers D."/>
            <person name="Daigneault M."/>
            <person name="Strauss J."/>
            <person name="Allen-Vercoe E."/>
            <person name="Young S.K."/>
            <person name="Zeng Q."/>
            <person name="Gargeya S."/>
            <person name="Fitzgerald M."/>
            <person name="Haas B."/>
            <person name="Abouelleil A."/>
            <person name="Alvarado L."/>
            <person name="Arachchi H.M."/>
            <person name="Berlin A."/>
            <person name="Brown A."/>
            <person name="Chapman S.B."/>
            <person name="Chen Z."/>
            <person name="Dunbar C."/>
            <person name="Freedman E."/>
            <person name="Gearin G."/>
            <person name="Goldberg J."/>
            <person name="Griggs A."/>
            <person name="Gujja S."/>
            <person name="Heiman D."/>
            <person name="Howarth C."/>
            <person name="Larson L."/>
            <person name="Lui A."/>
            <person name="MacDonald P.J.P."/>
            <person name="Montmayeur A."/>
            <person name="Murphy C."/>
            <person name="Neiman D."/>
            <person name="Pearson M."/>
            <person name="Priest M."/>
            <person name="Roberts A."/>
            <person name="Saif S."/>
            <person name="Shea T."/>
            <person name="Shenoy N."/>
            <person name="Sisk P."/>
            <person name="Stolte C."/>
            <person name="Sykes S."/>
            <person name="Wortman J."/>
            <person name="Nusbaum C."/>
            <person name="Birren B."/>
        </authorList>
    </citation>
    <scope>NUCLEOTIDE SEQUENCE [LARGE SCALE GENOMIC DNA]</scope>
    <source>
        <strain evidence="2 3">7_3_47FAA</strain>
    </source>
</reference>
<feature type="transmembrane region" description="Helical" evidence="1">
    <location>
        <begin position="257"/>
        <end position="284"/>
    </location>
</feature>
<dbReference type="Proteomes" id="UP000011747">
    <property type="component" value="Unassembled WGS sequence"/>
</dbReference>
<accession>G9QM68</accession>
<evidence type="ECO:0008006" key="4">
    <source>
        <dbReference type="Google" id="ProtNLM"/>
    </source>
</evidence>
<dbReference type="PANTHER" id="PTHR37814:SF1">
    <property type="entry name" value="MEMBRANE PROTEIN"/>
    <property type="match status" value="1"/>
</dbReference>
<keyword evidence="3" id="KW-1185">Reference proteome</keyword>